<dbReference type="PIRSF" id="PIRSF001093">
    <property type="entry name" value="B-hxosamndse_ab_euk"/>
    <property type="match status" value="1"/>
</dbReference>
<evidence type="ECO:0000256" key="6">
    <source>
        <dbReference type="PIRSR" id="PIRSR625705-1"/>
    </source>
</evidence>
<feature type="domain" description="Glycoside hydrolase family 20 catalytic" evidence="7">
    <location>
        <begin position="174"/>
        <end position="505"/>
    </location>
</feature>
<evidence type="ECO:0000256" key="4">
    <source>
        <dbReference type="ARBA" id="ARBA00022801"/>
    </source>
</evidence>
<reference evidence="9" key="1">
    <citation type="submission" date="2022-01" db="EMBL/GenBank/DDBJ databases">
        <title>Draft genome sequence of Sabulilitoribacter arenilitoris KCTC 52401.</title>
        <authorList>
            <person name="Oh J.-S."/>
        </authorList>
    </citation>
    <scope>NUCLEOTIDE SEQUENCE</scope>
    <source>
        <strain evidence="9">HMF6543</strain>
    </source>
</reference>
<dbReference type="Gene3D" id="3.30.379.10">
    <property type="entry name" value="Chitobiase/beta-hexosaminidase domain 2-like"/>
    <property type="match status" value="1"/>
</dbReference>
<sequence length="561" mass="65311">MIIESFKNQKEILKLILFIISFVFIGCEKPIVNTKDMYSVVPYPESLVVKNGQFKLNKNTKFIIINNTDVLKESSTVFRNLIKQKLGFDLNIETQKPKNKNYISIEINSSSNSEEAYTLSVSEKSIHLIGNSEKGVFNGLQTLRQLLKIDLLNDHKKIDEITIPNVEITDSPRYNWRGVMVDESRHFFGKAKIKQLLELMSLQKLNKFHWHLTDAPGWRLEIKKYPKLTSIGAIGNYSNPNTKPQFYTQDDIKEIVQFATQRHIEIIPEIDMPGHASAAIRAYPELSGGGTKKHPHFTFHPARTSTYQFLTDVLKEVSSLFPSKYIHIGADEVSFGNQHWQNDKEVITLMKRNNLDNIKQVETYFINRIRDTIISLKKEVIGWDEVVENNMNNEKTIAMWWRHDKPEILNKGLANNYNMILCPRKPMYFDFVQHESHSFGRRWDGFGAVNDVYNFPDALSNINVSNPKILGIQGNLWTEQINTEKRFDFMLYTRMSALSEAAWTSKTNKSFENFENRLKYIFSIYKTKNIHYFNYFVPENTKEPGAILKPKWTQNFSTFKN</sequence>
<dbReference type="InterPro" id="IPR015882">
    <property type="entry name" value="HEX_bac_N"/>
</dbReference>
<organism evidence="9 10">
    <name type="scientific">Wocania arenilitoris</name>
    <dbReference type="NCBI Taxonomy" id="2044858"/>
    <lineage>
        <taxon>Bacteria</taxon>
        <taxon>Pseudomonadati</taxon>
        <taxon>Bacteroidota</taxon>
        <taxon>Flavobacteriia</taxon>
        <taxon>Flavobacteriales</taxon>
        <taxon>Flavobacteriaceae</taxon>
        <taxon>Wocania</taxon>
    </lineage>
</organism>
<feature type="active site" description="Proton donor" evidence="6">
    <location>
        <position position="332"/>
    </location>
</feature>
<evidence type="ECO:0000313" key="10">
    <source>
        <dbReference type="Proteomes" id="UP001199795"/>
    </source>
</evidence>
<gene>
    <name evidence="9" type="ORF">L3X37_01895</name>
</gene>
<evidence type="ECO:0000259" key="8">
    <source>
        <dbReference type="Pfam" id="PF02838"/>
    </source>
</evidence>
<dbReference type="AlphaFoldDB" id="A0AAE3ELL1"/>
<dbReference type="InterPro" id="IPR015883">
    <property type="entry name" value="Glyco_hydro_20_cat"/>
</dbReference>
<dbReference type="InterPro" id="IPR025705">
    <property type="entry name" value="Beta_hexosaminidase_sua/sub"/>
</dbReference>
<feature type="domain" description="Beta-hexosaminidase bacterial type N-terminal" evidence="8">
    <location>
        <begin position="38"/>
        <end position="170"/>
    </location>
</feature>
<dbReference type="Pfam" id="PF02838">
    <property type="entry name" value="Glyco_hydro_20b"/>
    <property type="match status" value="1"/>
</dbReference>
<evidence type="ECO:0000313" key="9">
    <source>
        <dbReference type="EMBL" id="MCF7567117.1"/>
    </source>
</evidence>
<dbReference type="EMBL" id="JAKKDU010000002">
    <property type="protein sequence ID" value="MCF7567117.1"/>
    <property type="molecule type" value="Genomic_DNA"/>
</dbReference>
<dbReference type="GO" id="GO:0005975">
    <property type="term" value="P:carbohydrate metabolic process"/>
    <property type="evidence" value="ECO:0007669"/>
    <property type="project" value="InterPro"/>
</dbReference>
<evidence type="ECO:0000256" key="1">
    <source>
        <dbReference type="ARBA" id="ARBA00001231"/>
    </source>
</evidence>
<evidence type="ECO:0000256" key="3">
    <source>
        <dbReference type="ARBA" id="ARBA00012663"/>
    </source>
</evidence>
<dbReference type="SUPFAM" id="SSF51445">
    <property type="entry name" value="(Trans)glycosidases"/>
    <property type="match status" value="1"/>
</dbReference>
<evidence type="ECO:0000256" key="5">
    <source>
        <dbReference type="ARBA" id="ARBA00023295"/>
    </source>
</evidence>
<dbReference type="InterPro" id="IPR029018">
    <property type="entry name" value="Hex-like_dom2"/>
</dbReference>
<dbReference type="GO" id="GO:0004563">
    <property type="term" value="F:beta-N-acetylhexosaminidase activity"/>
    <property type="evidence" value="ECO:0007669"/>
    <property type="project" value="UniProtKB-EC"/>
</dbReference>
<protein>
    <recommendedName>
        <fullName evidence="3">beta-N-acetylhexosaminidase</fullName>
        <ecNumber evidence="3">3.2.1.52</ecNumber>
    </recommendedName>
</protein>
<dbReference type="CDD" id="cd06563">
    <property type="entry name" value="GH20_chitobiase-like"/>
    <property type="match status" value="1"/>
</dbReference>
<keyword evidence="4" id="KW-0378">Hydrolase</keyword>
<dbReference type="RefSeq" id="WP_237238481.1">
    <property type="nucleotide sequence ID" value="NZ_JAKKDU010000002.1"/>
</dbReference>
<evidence type="ECO:0000259" key="7">
    <source>
        <dbReference type="Pfam" id="PF00728"/>
    </source>
</evidence>
<name>A0AAE3ELL1_9FLAO</name>
<dbReference type="GO" id="GO:0016020">
    <property type="term" value="C:membrane"/>
    <property type="evidence" value="ECO:0007669"/>
    <property type="project" value="TreeGrafter"/>
</dbReference>
<dbReference type="Pfam" id="PF00728">
    <property type="entry name" value="Glyco_hydro_20"/>
    <property type="match status" value="1"/>
</dbReference>
<dbReference type="InterPro" id="IPR017853">
    <property type="entry name" value="GH"/>
</dbReference>
<dbReference type="PROSITE" id="PS51257">
    <property type="entry name" value="PROKAR_LIPOPROTEIN"/>
    <property type="match status" value="1"/>
</dbReference>
<dbReference type="GO" id="GO:0030203">
    <property type="term" value="P:glycosaminoglycan metabolic process"/>
    <property type="evidence" value="ECO:0007669"/>
    <property type="project" value="TreeGrafter"/>
</dbReference>
<comment type="similarity">
    <text evidence="2">Belongs to the glycosyl hydrolase 20 family.</text>
</comment>
<comment type="caution">
    <text evidence="9">The sequence shown here is derived from an EMBL/GenBank/DDBJ whole genome shotgun (WGS) entry which is preliminary data.</text>
</comment>
<dbReference type="PANTHER" id="PTHR22600:SF57">
    <property type="entry name" value="BETA-N-ACETYLHEXOSAMINIDASE"/>
    <property type="match status" value="1"/>
</dbReference>
<proteinExistence type="inferred from homology"/>
<comment type="catalytic activity">
    <reaction evidence="1">
        <text>Hydrolysis of terminal non-reducing N-acetyl-D-hexosamine residues in N-acetyl-beta-D-hexosaminides.</text>
        <dbReference type="EC" id="3.2.1.52"/>
    </reaction>
</comment>
<evidence type="ECO:0000256" key="2">
    <source>
        <dbReference type="ARBA" id="ARBA00006285"/>
    </source>
</evidence>
<dbReference type="Gene3D" id="3.20.20.80">
    <property type="entry name" value="Glycosidases"/>
    <property type="match status" value="1"/>
</dbReference>
<keyword evidence="5" id="KW-0326">Glycosidase</keyword>
<dbReference type="SUPFAM" id="SSF55545">
    <property type="entry name" value="beta-N-acetylhexosaminidase-like domain"/>
    <property type="match status" value="1"/>
</dbReference>
<accession>A0AAE3ELL1</accession>
<dbReference type="Proteomes" id="UP001199795">
    <property type="component" value="Unassembled WGS sequence"/>
</dbReference>
<keyword evidence="10" id="KW-1185">Reference proteome</keyword>
<dbReference type="EC" id="3.2.1.52" evidence="3"/>
<dbReference type="PRINTS" id="PR00738">
    <property type="entry name" value="GLHYDRLASE20"/>
</dbReference>
<dbReference type="PANTHER" id="PTHR22600">
    <property type="entry name" value="BETA-HEXOSAMINIDASE"/>
    <property type="match status" value="1"/>
</dbReference>